<dbReference type="InterPro" id="IPR006195">
    <property type="entry name" value="aa-tRNA-synth_II"/>
</dbReference>
<dbReference type="InterPro" id="IPR002312">
    <property type="entry name" value="Asp/Asn-tRNA-synth_IIb"/>
</dbReference>
<dbReference type="HAMAP" id="MF_00534">
    <property type="entry name" value="Asn_tRNA_synth"/>
    <property type="match status" value="1"/>
</dbReference>
<comment type="caution">
    <text evidence="9">The sequence shown here is derived from an EMBL/GenBank/DDBJ whole genome shotgun (WGS) entry which is preliminary data.</text>
</comment>
<accession>A0ABU3CDN8</accession>
<reference evidence="9 10" key="1">
    <citation type="submission" date="2023-09" db="EMBL/GenBank/DDBJ databases">
        <authorList>
            <person name="Rey-Velasco X."/>
        </authorList>
    </citation>
    <scope>NUCLEOTIDE SEQUENCE [LARGE SCALE GENOMIC DNA]</scope>
    <source>
        <strain evidence="9 10">F363</strain>
    </source>
</reference>
<dbReference type="InterPro" id="IPR012340">
    <property type="entry name" value="NA-bd_OB-fold"/>
</dbReference>
<evidence type="ECO:0000256" key="2">
    <source>
        <dbReference type="ARBA" id="ARBA00022598"/>
    </source>
</evidence>
<dbReference type="InterPro" id="IPR045864">
    <property type="entry name" value="aa-tRNA-synth_II/BPL/LPL"/>
</dbReference>
<proteinExistence type="inferred from homology"/>
<evidence type="ECO:0000313" key="10">
    <source>
        <dbReference type="Proteomes" id="UP001262889"/>
    </source>
</evidence>
<evidence type="ECO:0000313" key="9">
    <source>
        <dbReference type="EMBL" id="MDT0644155.1"/>
    </source>
</evidence>
<name>A0ABU3CDN8_9FLAO</name>
<dbReference type="PANTHER" id="PTHR22594:SF34">
    <property type="entry name" value="ASPARAGINE--TRNA LIGASE, MITOCHONDRIAL-RELATED"/>
    <property type="match status" value="1"/>
</dbReference>
<keyword evidence="6 7" id="KW-0030">Aminoacyl-tRNA synthetase</keyword>
<evidence type="ECO:0000256" key="3">
    <source>
        <dbReference type="ARBA" id="ARBA00022741"/>
    </source>
</evidence>
<dbReference type="NCBIfam" id="NF003037">
    <property type="entry name" value="PRK03932.1"/>
    <property type="match status" value="1"/>
</dbReference>
<dbReference type="PRINTS" id="PR01042">
    <property type="entry name" value="TRNASYNTHASP"/>
</dbReference>
<protein>
    <recommendedName>
        <fullName evidence="7">Asparagine--tRNA ligase</fullName>
        <ecNumber evidence="7">6.1.1.22</ecNumber>
    </recommendedName>
    <alternativeName>
        <fullName evidence="7">Asparaginyl-tRNA synthetase</fullName>
        <shortName evidence="7">AsnRS</shortName>
    </alternativeName>
</protein>
<dbReference type="NCBIfam" id="TIGR00457">
    <property type="entry name" value="asnS"/>
    <property type="match status" value="1"/>
</dbReference>
<dbReference type="Gene3D" id="3.30.930.10">
    <property type="entry name" value="Bira Bifunctional Protein, Domain 2"/>
    <property type="match status" value="1"/>
</dbReference>
<dbReference type="InterPro" id="IPR004364">
    <property type="entry name" value="Aa-tRNA-synt_II"/>
</dbReference>
<keyword evidence="10" id="KW-1185">Reference proteome</keyword>
<dbReference type="SUPFAM" id="SSF50249">
    <property type="entry name" value="Nucleic acid-binding proteins"/>
    <property type="match status" value="1"/>
</dbReference>
<organism evidence="9 10">
    <name type="scientific">Autumnicola tepida</name>
    <dbReference type="NCBI Taxonomy" id="3075595"/>
    <lineage>
        <taxon>Bacteria</taxon>
        <taxon>Pseudomonadati</taxon>
        <taxon>Bacteroidota</taxon>
        <taxon>Flavobacteriia</taxon>
        <taxon>Flavobacteriales</taxon>
        <taxon>Flavobacteriaceae</taxon>
        <taxon>Autumnicola</taxon>
    </lineage>
</organism>
<evidence type="ECO:0000256" key="5">
    <source>
        <dbReference type="ARBA" id="ARBA00022917"/>
    </source>
</evidence>
<sequence length="480" mass="55134">MIKAKVAEILDSNQFLQEFEVNGWVRSFRSNRFIALNDGSTINNLQCVIDFENTDEDILKRIRVGAAVGIKGSLKESAGSQQRVEIEVKEIKIHGDANPEEVKLTILSPKRHSLEKLREQAHLRVRTNTFGAVMRLRSKLAFAVHSYFQQNNFHYVNTPIITGSDAEGAGEMFKVTNLDLKNPPKNEDGSIDYKKDFFGKETNLTVSGQLEGETFAMGLGQIYTFGPTFRAENSNTSRHLAEFWMIEPEVAFCDLDGNMDLAEDFIKYVLKYILENCKDDLEFLDQRLANEDKAKPKAERSDMGLLEKLHFVLENNFKRVSYTEAIEILKDCKPNKKKKFQYLIEEWGADLQSEHERYLVEKHFKSPVILFDYPANIKAFYMRLNEDGKTVRAMDILFPGIGEIVGGSQREERLEVLKDKMQVLGIDEKELWWYLDTRKFGTCVHSGFGLGFERLVQFTTGMSNIRDVIPFPRTPQNAEF</sequence>
<dbReference type="InterPro" id="IPR004365">
    <property type="entry name" value="NA-bd_OB_tRNA"/>
</dbReference>
<keyword evidence="7" id="KW-0963">Cytoplasm</keyword>
<dbReference type="Pfam" id="PF00152">
    <property type="entry name" value="tRNA-synt_2"/>
    <property type="match status" value="1"/>
</dbReference>
<evidence type="ECO:0000256" key="6">
    <source>
        <dbReference type="ARBA" id="ARBA00023146"/>
    </source>
</evidence>
<evidence type="ECO:0000256" key="7">
    <source>
        <dbReference type="HAMAP-Rule" id="MF_00534"/>
    </source>
</evidence>
<keyword evidence="5 7" id="KW-0648">Protein biosynthesis</keyword>
<dbReference type="RefSeq" id="WP_311535772.1">
    <property type="nucleotide sequence ID" value="NZ_JAVRHQ010000021.1"/>
</dbReference>
<feature type="domain" description="Aminoacyl-transfer RNA synthetases class-II family profile" evidence="8">
    <location>
        <begin position="134"/>
        <end position="470"/>
    </location>
</feature>
<dbReference type="PROSITE" id="PS50862">
    <property type="entry name" value="AA_TRNA_LIGASE_II"/>
    <property type="match status" value="1"/>
</dbReference>
<dbReference type="CDD" id="cd04318">
    <property type="entry name" value="EcAsnRS_like_N"/>
    <property type="match status" value="1"/>
</dbReference>
<keyword evidence="3 7" id="KW-0547">Nucleotide-binding</keyword>
<keyword evidence="4 7" id="KW-0067">ATP-binding</keyword>
<dbReference type="InterPro" id="IPR004522">
    <property type="entry name" value="Asn-tRNA-ligase"/>
</dbReference>
<dbReference type="CDD" id="cd00776">
    <property type="entry name" value="AsxRS_core"/>
    <property type="match status" value="1"/>
</dbReference>
<dbReference type="EC" id="6.1.1.22" evidence="7"/>
<comment type="subcellular location">
    <subcellularLocation>
        <location evidence="7">Cytoplasm</location>
    </subcellularLocation>
</comment>
<evidence type="ECO:0000259" key="8">
    <source>
        <dbReference type="PROSITE" id="PS50862"/>
    </source>
</evidence>
<comment type="similarity">
    <text evidence="1 7">Belongs to the class-II aminoacyl-tRNA synthetase family.</text>
</comment>
<comment type="catalytic activity">
    <reaction evidence="7">
        <text>tRNA(Asn) + L-asparagine + ATP = L-asparaginyl-tRNA(Asn) + AMP + diphosphate + H(+)</text>
        <dbReference type="Rhea" id="RHEA:11180"/>
        <dbReference type="Rhea" id="RHEA-COMP:9659"/>
        <dbReference type="Rhea" id="RHEA-COMP:9674"/>
        <dbReference type="ChEBI" id="CHEBI:15378"/>
        <dbReference type="ChEBI" id="CHEBI:30616"/>
        <dbReference type="ChEBI" id="CHEBI:33019"/>
        <dbReference type="ChEBI" id="CHEBI:58048"/>
        <dbReference type="ChEBI" id="CHEBI:78442"/>
        <dbReference type="ChEBI" id="CHEBI:78515"/>
        <dbReference type="ChEBI" id="CHEBI:456215"/>
        <dbReference type="EC" id="6.1.1.22"/>
    </reaction>
</comment>
<dbReference type="PANTHER" id="PTHR22594">
    <property type="entry name" value="ASPARTYL/LYSYL-TRNA SYNTHETASE"/>
    <property type="match status" value="1"/>
</dbReference>
<dbReference type="GO" id="GO:0004816">
    <property type="term" value="F:asparagine-tRNA ligase activity"/>
    <property type="evidence" value="ECO:0007669"/>
    <property type="project" value="UniProtKB-EC"/>
</dbReference>
<dbReference type="SUPFAM" id="SSF55681">
    <property type="entry name" value="Class II aaRS and biotin synthetases"/>
    <property type="match status" value="1"/>
</dbReference>
<evidence type="ECO:0000256" key="4">
    <source>
        <dbReference type="ARBA" id="ARBA00022840"/>
    </source>
</evidence>
<dbReference type="Gene3D" id="2.40.50.140">
    <property type="entry name" value="Nucleic acid-binding proteins"/>
    <property type="match status" value="1"/>
</dbReference>
<dbReference type="Proteomes" id="UP001262889">
    <property type="component" value="Unassembled WGS sequence"/>
</dbReference>
<dbReference type="Pfam" id="PF01336">
    <property type="entry name" value="tRNA_anti-codon"/>
    <property type="match status" value="1"/>
</dbReference>
<evidence type="ECO:0000256" key="1">
    <source>
        <dbReference type="ARBA" id="ARBA00008226"/>
    </source>
</evidence>
<gene>
    <name evidence="7 9" type="primary">asnS</name>
    <name evidence="9" type="ORF">RM553_15065</name>
</gene>
<dbReference type="EMBL" id="JAVRHQ010000021">
    <property type="protein sequence ID" value="MDT0644155.1"/>
    <property type="molecule type" value="Genomic_DNA"/>
</dbReference>
<comment type="subunit">
    <text evidence="7">Homodimer.</text>
</comment>
<keyword evidence="2 7" id="KW-0436">Ligase</keyword>